<dbReference type="Pfam" id="PF12796">
    <property type="entry name" value="Ank_2"/>
    <property type="match status" value="1"/>
</dbReference>
<protein>
    <submittedName>
        <fullName evidence="5">Uncharacterized protein</fullName>
    </submittedName>
</protein>
<feature type="compositionally biased region" description="Low complexity" evidence="4">
    <location>
        <begin position="191"/>
        <end position="203"/>
    </location>
</feature>
<dbReference type="PANTHER" id="PTHR24171:SF9">
    <property type="entry name" value="ANKYRIN REPEAT DOMAIN-CONTAINING PROTEIN 39"/>
    <property type="match status" value="1"/>
</dbReference>
<feature type="compositionally biased region" description="Basic residues" evidence="4">
    <location>
        <begin position="238"/>
        <end position="250"/>
    </location>
</feature>
<feature type="compositionally biased region" description="Basic and acidic residues" evidence="4">
    <location>
        <begin position="206"/>
        <end position="218"/>
    </location>
</feature>
<dbReference type="eggNOG" id="KOG0504">
    <property type="taxonomic scope" value="Eukaryota"/>
</dbReference>
<keyword evidence="2 3" id="KW-0040">ANK repeat</keyword>
<organism evidence="5 6">
    <name type="scientific">Sphaeroforma arctica JP610</name>
    <dbReference type="NCBI Taxonomy" id="667725"/>
    <lineage>
        <taxon>Eukaryota</taxon>
        <taxon>Ichthyosporea</taxon>
        <taxon>Ichthyophonida</taxon>
        <taxon>Sphaeroforma</taxon>
    </lineage>
</organism>
<dbReference type="PROSITE" id="PS50297">
    <property type="entry name" value="ANK_REP_REGION"/>
    <property type="match status" value="2"/>
</dbReference>
<feature type="repeat" description="ANK" evidence="3">
    <location>
        <begin position="33"/>
        <end position="65"/>
    </location>
</feature>
<dbReference type="PROSITE" id="PS50088">
    <property type="entry name" value="ANK_REPEAT"/>
    <property type="match status" value="2"/>
</dbReference>
<dbReference type="STRING" id="667725.A0A0L0FSG8"/>
<dbReference type="PANTHER" id="PTHR24171">
    <property type="entry name" value="ANKYRIN REPEAT DOMAIN-CONTAINING PROTEIN 39-RELATED"/>
    <property type="match status" value="1"/>
</dbReference>
<name>A0A0L0FSG8_9EUKA</name>
<keyword evidence="1" id="KW-0677">Repeat</keyword>
<accession>A0A0L0FSG8</accession>
<evidence type="ECO:0000313" key="6">
    <source>
        <dbReference type="Proteomes" id="UP000054560"/>
    </source>
</evidence>
<reference evidence="5 6" key="1">
    <citation type="submission" date="2011-02" db="EMBL/GenBank/DDBJ databases">
        <title>The Genome Sequence of Sphaeroforma arctica JP610.</title>
        <authorList>
            <consortium name="The Broad Institute Genome Sequencing Platform"/>
            <person name="Russ C."/>
            <person name="Cuomo C."/>
            <person name="Young S.K."/>
            <person name="Zeng Q."/>
            <person name="Gargeya S."/>
            <person name="Alvarado L."/>
            <person name="Berlin A."/>
            <person name="Chapman S.B."/>
            <person name="Chen Z."/>
            <person name="Freedman E."/>
            <person name="Gellesch M."/>
            <person name="Goldberg J."/>
            <person name="Griggs A."/>
            <person name="Gujja S."/>
            <person name="Heilman E."/>
            <person name="Heiman D."/>
            <person name="Howarth C."/>
            <person name="Mehta T."/>
            <person name="Neiman D."/>
            <person name="Pearson M."/>
            <person name="Roberts A."/>
            <person name="Saif S."/>
            <person name="Shea T."/>
            <person name="Shenoy N."/>
            <person name="Sisk P."/>
            <person name="Stolte C."/>
            <person name="Sykes S."/>
            <person name="White J."/>
            <person name="Yandava C."/>
            <person name="Burger G."/>
            <person name="Gray M.W."/>
            <person name="Holland P.W.H."/>
            <person name="King N."/>
            <person name="Lang F.B.F."/>
            <person name="Roger A.J."/>
            <person name="Ruiz-Trillo I."/>
            <person name="Haas B."/>
            <person name="Nusbaum C."/>
            <person name="Birren B."/>
        </authorList>
    </citation>
    <scope>NUCLEOTIDE SEQUENCE [LARGE SCALE GENOMIC DNA]</scope>
    <source>
        <strain evidence="5 6">JP610</strain>
    </source>
</reference>
<feature type="region of interest" description="Disordered" evidence="4">
    <location>
        <begin position="162"/>
        <end position="340"/>
    </location>
</feature>
<dbReference type="InterPro" id="IPR036770">
    <property type="entry name" value="Ankyrin_rpt-contain_sf"/>
</dbReference>
<dbReference type="AlphaFoldDB" id="A0A0L0FSG8"/>
<gene>
    <name evidence="5" type="ORF">SARC_08071</name>
</gene>
<dbReference type="Pfam" id="PF00023">
    <property type="entry name" value="Ank"/>
    <property type="match status" value="1"/>
</dbReference>
<dbReference type="EMBL" id="KQ242287">
    <property type="protein sequence ID" value="KNC79536.1"/>
    <property type="molecule type" value="Genomic_DNA"/>
</dbReference>
<evidence type="ECO:0000256" key="2">
    <source>
        <dbReference type="ARBA" id="ARBA00023043"/>
    </source>
</evidence>
<dbReference type="GeneID" id="25908575"/>
<dbReference type="SUPFAM" id="SSF48403">
    <property type="entry name" value="Ankyrin repeat"/>
    <property type="match status" value="1"/>
</dbReference>
<dbReference type="OrthoDB" id="1577640at2759"/>
<dbReference type="SMART" id="SM00248">
    <property type="entry name" value="ANK"/>
    <property type="match status" value="3"/>
</dbReference>
<dbReference type="Gene3D" id="1.25.40.20">
    <property type="entry name" value="Ankyrin repeat-containing domain"/>
    <property type="match status" value="1"/>
</dbReference>
<feature type="repeat" description="ANK" evidence="3">
    <location>
        <begin position="66"/>
        <end position="98"/>
    </location>
</feature>
<evidence type="ECO:0000256" key="4">
    <source>
        <dbReference type="SAM" id="MobiDB-lite"/>
    </source>
</evidence>
<dbReference type="RefSeq" id="XP_014153438.1">
    <property type="nucleotide sequence ID" value="XM_014297963.1"/>
</dbReference>
<keyword evidence="6" id="KW-1185">Reference proteome</keyword>
<sequence length="340" mass="37031">MPSSLLDAVIKGDIASMKTFIDDGEDVNLADHFNRTYVHWASQGGNKEVVDILIKAGAVFDIRTNSGVSPLHNSLYCGNHSVTKLLLESGASLDKPELPFDQMALHWAARSGNIEVAQILCEKAGADPSRLDKAGHSCGDVARRHGHRRLAIVLDRLRGVDVKSDAEDEDEKSTSSNIKQETTGEHPSVQSSSQTHTSTSTLTANEHTEAPERKERPSQKKRSTKRRGDDSDDMPNSKAKKKPKAVRKPKAAGNKGRHSPEKPGGGRSTGPNNGLNRKRSRVRPRDGHSASRKSSTMSGEEIREKKKKPPAVSFNYDSLFGGDGGNSEASMTMKIPKRKI</sequence>
<dbReference type="InterPro" id="IPR002110">
    <property type="entry name" value="Ankyrin_rpt"/>
</dbReference>
<dbReference type="Proteomes" id="UP000054560">
    <property type="component" value="Unassembled WGS sequence"/>
</dbReference>
<evidence type="ECO:0000313" key="5">
    <source>
        <dbReference type="EMBL" id="KNC79536.1"/>
    </source>
</evidence>
<proteinExistence type="predicted"/>
<evidence type="ECO:0000256" key="1">
    <source>
        <dbReference type="ARBA" id="ARBA00022737"/>
    </source>
</evidence>
<evidence type="ECO:0000256" key="3">
    <source>
        <dbReference type="PROSITE-ProRule" id="PRU00023"/>
    </source>
</evidence>